<organism evidence="2 3">
    <name type="scientific">Actomonas aquatica</name>
    <dbReference type="NCBI Taxonomy" id="2866162"/>
    <lineage>
        <taxon>Bacteria</taxon>
        <taxon>Pseudomonadati</taxon>
        <taxon>Verrucomicrobiota</taxon>
        <taxon>Opitutia</taxon>
        <taxon>Opitutales</taxon>
        <taxon>Opitutaceae</taxon>
        <taxon>Actomonas</taxon>
    </lineage>
</organism>
<protein>
    <submittedName>
        <fullName evidence="2">PhnD/SsuA/transferrin family substrate-binding protein</fullName>
    </submittedName>
</protein>
<dbReference type="RefSeq" id="WP_221029246.1">
    <property type="nucleotide sequence ID" value="NZ_CP139781.1"/>
</dbReference>
<gene>
    <name evidence="2" type="ORF">K1X11_021210</name>
</gene>
<dbReference type="Gene3D" id="3.40.190.10">
    <property type="entry name" value="Periplasmic binding protein-like II"/>
    <property type="match status" value="2"/>
</dbReference>
<sequence length="297" mass="33016">MLALASALSASMAAAQAPSSPTDELMHFGFTARMFEGINLNDARAAMRVWTQEVAATRGLPVSPEIVSFDRVDDVVKALNESRLEAITLTAGEYWELRDRVSVGPLLLSRTNGEAFDHYVLLVRKADQISSLTQLRGKKLVMLLSARSCIMPEWLDLELYDADLPAPADHFGDVRQEAKLSRNVLNVFFGQSDACIVTRQGFELMQELNPQVGKQLEVLLESPPVVSSFFFFRGNFVSPSRQLIIDEFTSTNENPGKSQILTLFQQEELFQGTPEDLAETLALLDRHAAIDRPRSTP</sequence>
<feature type="chain" id="PRO_5045977431" evidence="1">
    <location>
        <begin position="18"/>
        <end position="297"/>
    </location>
</feature>
<name>A0ABZ1C6J3_9BACT</name>
<evidence type="ECO:0000313" key="3">
    <source>
        <dbReference type="Proteomes" id="UP000738431"/>
    </source>
</evidence>
<keyword evidence="1" id="KW-0732">Signal</keyword>
<accession>A0ABZ1C6J3</accession>
<reference evidence="2 3" key="2">
    <citation type="submission" date="2023-12" db="EMBL/GenBank/DDBJ databases">
        <title>Description of an unclassified Opitutus bacterium of Verrucomicrobiota.</title>
        <authorList>
            <person name="Zhang D.-F."/>
        </authorList>
    </citation>
    <scope>NUCLEOTIDE SEQUENCE [LARGE SCALE GENOMIC DNA]</scope>
    <source>
        <strain evidence="2 3">WL0086</strain>
    </source>
</reference>
<dbReference type="Proteomes" id="UP000738431">
    <property type="component" value="Chromosome"/>
</dbReference>
<proteinExistence type="predicted"/>
<evidence type="ECO:0000313" key="2">
    <source>
        <dbReference type="EMBL" id="WRQ87341.1"/>
    </source>
</evidence>
<feature type="signal peptide" evidence="1">
    <location>
        <begin position="1"/>
        <end position="17"/>
    </location>
</feature>
<keyword evidence="3" id="KW-1185">Reference proteome</keyword>
<evidence type="ECO:0000256" key="1">
    <source>
        <dbReference type="SAM" id="SignalP"/>
    </source>
</evidence>
<dbReference type="EMBL" id="CP139781">
    <property type="protein sequence ID" value="WRQ87341.1"/>
    <property type="molecule type" value="Genomic_DNA"/>
</dbReference>
<dbReference type="Pfam" id="PF12974">
    <property type="entry name" value="Phosphonate-bd"/>
    <property type="match status" value="1"/>
</dbReference>
<dbReference type="SUPFAM" id="SSF53850">
    <property type="entry name" value="Periplasmic binding protein-like II"/>
    <property type="match status" value="1"/>
</dbReference>
<reference evidence="2 3" key="1">
    <citation type="submission" date="2021-08" db="EMBL/GenBank/DDBJ databases">
        <authorList>
            <person name="Zhang D."/>
            <person name="Zhang A."/>
            <person name="Wang L."/>
        </authorList>
    </citation>
    <scope>NUCLEOTIDE SEQUENCE [LARGE SCALE GENOMIC DNA]</scope>
    <source>
        <strain evidence="2 3">WL0086</strain>
    </source>
</reference>